<feature type="domain" description="Erythromycin biosynthesis protein CIII-like C-terminal" evidence="5">
    <location>
        <begin position="295"/>
        <end position="437"/>
    </location>
</feature>
<dbReference type="OrthoDB" id="5488434at2"/>
<dbReference type="PANTHER" id="PTHR48050">
    <property type="entry name" value="STEROL 3-BETA-GLUCOSYLTRANSFERASE"/>
    <property type="match status" value="1"/>
</dbReference>
<dbReference type="Gene3D" id="3.40.50.2000">
    <property type="entry name" value="Glycogen Phosphorylase B"/>
    <property type="match status" value="2"/>
</dbReference>
<keyword evidence="4" id="KW-0045">Antibiotic biosynthesis</keyword>
<dbReference type="AlphaFoldDB" id="A0A4Q7J2M9"/>
<dbReference type="Proteomes" id="UP000292003">
    <property type="component" value="Unassembled WGS sequence"/>
</dbReference>
<dbReference type="EMBL" id="SFCC01000013">
    <property type="protein sequence ID" value="RZQ61167.1"/>
    <property type="molecule type" value="Genomic_DNA"/>
</dbReference>
<evidence type="ECO:0000256" key="4">
    <source>
        <dbReference type="ARBA" id="ARBA00023194"/>
    </source>
</evidence>
<organism evidence="7 8">
    <name type="scientific">Amycolatopsis suaedae</name>
    <dbReference type="NCBI Taxonomy" id="2510978"/>
    <lineage>
        <taxon>Bacteria</taxon>
        <taxon>Bacillati</taxon>
        <taxon>Actinomycetota</taxon>
        <taxon>Actinomycetes</taxon>
        <taxon>Pseudonocardiales</taxon>
        <taxon>Pseudonocardiaceae</taxon>
        <taxon>Amycolatopsis</taxon>
    </lineage>
</organism>
<evidence type="ECO:0000256" key="3">
    <source>
        <dbReference type="ARBA" id="ARBA00022679"/>
    </source>
</evidence>
<evidence type="ECO:0000259" key="6">
    <source>
        <dbReference type="Pfam" id="PF21036"/>
    </source>
</evidence>
<evidence type="ECO:0000313" key="7">
    <source>
        <dbReference type="EMBL" id="RZQ61167.1"/>
    </source>
</evidence>
<dbReference type="InterPro" id="IPR002213">
    <property type="entry name" value="UDP_glucos_trans"/>
</dbReference>
<dbReference type="NCBIfam" id="TIGR04516">
    <property type="entry name" value="glycosyl_450act"/>
    <property type="match status" value="1"/>
</dbReference>
<dbReference type="Pfam" id="PF21036">
    <property type="entry name" value="EryCIII-like_N"/>
    <property type="match status" value="2"/>
</dbReference>
<keyword evidence="2" id="KW-0328">Glycosyltransferase</keyword>
<dbReference type="GO" id="GO:0017000">
    <property type="term" value="P:antibiotic biosynthetic process"/>
    <property type="evidence" value="ECO:0007669"/>
    <property type="project" value="UniProtKB-KW"/>
</dbReference>
<dbReference type="InterPro" id="IPR010610">
    <property type="entry name" value="EryCIII-like_C"/>
</dbReference>
<dbReference type="RefSeq" id="WP_130477981.1">
    <property type="nucleotide sequence ID" value="NZ_SFCC01000013.1"/>
</dbReference>
<evidence type="ECO:0000256" key="1">
    <source>
        <dbReference type="ARBA" id="ARBA00006962"/>
    </source>
</evidence>
<dbReference type="PANTHER" id="PTHR48050:SF13">
    <property type="entry name" value="STEROL 3-BETA-GLUCOSYLTRANSFERASE UGT80A2"/>
    <property type="match status" value="1"/>
</dbReference>
<reference evidence="7 8" key="1">
    <citation type="submission" date="2019-02" db="EMBL/GenBank/DDBJ databases">
        <title>Draft genome sequence of Amycolatopsis sp. 8-3EHSu isolated from roots of Suaeda maritima.</title>
        <authorList>
            <person name="Duangmal K."/>
            <person name="Chantavorakit T."/>
        </authorList>
    </citation>
    <scope>NUCLEOTIDE SEQUENCE [LARGE SCALE GENOMIC DNA]</scope>
    <source>
        <strain evidence="7 8">8-3EHSu</strain>
    </source>
</reference>
<dbReference type="InterPro" id="IPR030953">
    <property type="entry name" value="Glycosyl_450act"/>
</dbReference>
<keyword evidence="8" id="KW-1185">Reference proteome</keyword>
<dbReference type="InterPro" id="IPR048284">
    <property type="entry name" value="EryCIII-like_N"/>
</dbReference>
<evidence type="ECO:0000256" key="2">
    <source>
        <dbReference type="ARBA" id="ARBA00022676"/>
    </source>
</evidence>
<comment type="similarity">
    <text evidence="1">Belongs to the glycosyltransferase 28 family.</text>
</comment>
<protein>
    <submittedName>
        <fullName evidence="7">Activator-dependent family glycosyltransferase</fullName>
    </submittedName>
</protein>
<comment type="caution">
    <text evidence="7">The sequence shown here is derived from an EMBL/GenBank/DDBJ whole genome shotgun (WGS) entry which is preliminary data.</text>
</comment>
<keyword evidence="3 7" id="KW-0808">Transferase</keyword>
<name>A0A4Q7J2M9_9PSEU</name>
<dbReference type="GO" id="GO:0008194">
    <property type="term" value="F:UDP-glycosyltransferase activity"/>
    <property type="evidence" value="ECO:0007669"/>
    <property type="project" value="InterPro"/>
</dbReference>
<feature type="domain" description="Erythromycin biosynthesis protein CIII-like N-terminal" evidence="6">
    <location>
        <begin position="22"/>
        <end position="66"/>
    </location>
</feature>
<evidence type="ECO:0000313" key="8">
    <source>
        <dbReference type="Proteomes" id="UP000292003"/>
    </source>
</evidence>
<dbReference type="CDD" id="cd03784">
    <property type="entry name" value="GT1_Gtf-like"/>
    <property type="match status" value="1"/>
</dbReference>
<dbReference type="Pfam" id="PF06722">
    <property type="entry name" value="EryCIII-like_C"/>
    <property type="match status" value="1"/>
</dbReference>
<proteinExistence type="inferred from homology"/>
<dbReference type="InterPro" id="IPR050426">
    <property type="entry name" value="Glycosyltransferase_28"/>
</dbReference>
<sequence length="444" mass="48246">MRILFTANPEPTAFVSMVPLAWALRTAGHEVRFASQPGFAGRITQAGLTAVGVGRDVDMYRRIQAVMSALEHNEKLREAYGDLSDEEALALLDLKPGLPAPFDVVEYPERATWDHMLGSYAGTVEGDHKPENFPVIAGLVEFARAWEPDLVVWEPSSYAGAIAAKACGAAHARLLGRLDLLGVTRGHFTRLLAEQPADQAYDPFAAWVDGYCRKYGFEFSEDMVTGHFTVDQLPGSLTMHDPGLHYVPMRFVPYGGAATVEKWLTRPAERPRVALTLGTTAAERFEGYTVDVGDILTALGDLDVEVVATIADNVRDTLPELPANARVVSYAPLHALAPTCSVVINHAGAGTFLSTALYGVPQLTLPWDLDEPELARRATTQGGALTIHGDACTGTGVRENVLRLLDEPRFAERAGVLRDEMLAMPAPNDVVGTLEELTTKFRIR</sequence>
<feature type="domain" description="Erythromycin biosynthesis protein CIII-like N-terminal" evidence="6">
    <location>
        <begin position="109"/>
        <end position="278"/>
    </location>
</feature>
<accession>A0A4Q7J2M9</accession>
<gene>
    <name evidence="7" type="ORF">EWH70_25135</name>
</gene>
<dbReference type="SUPFAM" id="SSF53756">
    <property type="entry name" value="UDP-Glycosyltransferase/glycogen phosphorylase"/>
    <property type="match status" value="1"/>
</dbReference>
<evidence type="ECO:0000259" key="5">
    <source>
        <dbReference type="Pfam" id="PF06722"/>
    </source>
</evidence>
<dbReference type="GO" id="GO:0016758">
    <property type="term" value="F:hexosyltransferase activity"/>
    <property type="evidence" value="ECO:0007669"/>
    <property type="project" value="UniProtKB-ARBA"/>
</dbReference>